<dbReference type="PANTHER" id="PTHR13132:SF29">
    <property type="entry name" value="ALPHA-(1,6)-FUCOSYLTRANSFERASE"/>
    <property type="match status" value="1"/>
</dbReference>
<comment type="caution">
    <text evidence="1">The sequence shown here is derived from an EMBL/GenBank/DDBJ whole genome shotgun (WGS) entry which is preliminary data.</text>
</comment>
<organism evidence="1 2">
    <name type="scientific">Phycomyces blakesleeanus</name>
    <dbReference type="NCBI Taxonomy" id="4837"/>
    <lineage>
        <taxon>Eukaryota</taxon>
        <taxon>Fungi</taxon>
        <taxon>Fungi incertae sedis</taxon>
        <taxon>Mucoromycota</taxon>
        <taxon>Mucoromycotina</taxon>
        <taxon>Mucoromycetes</taxon>
        <taxon>Mucorales</taxon>
        <taxon>Phycomycetaceae</taxon>
        <taxon>Phycomyces</taxon>
    </lineage>
</organism>
<sequence length="503" mass="57625">MSSLLGQDRLLSPNIEGLDLHVKHIPVKRYIPIPESEEGSYTPPPPDATLYSALKYVSQEDQLSFCSQVNSHKGFVDGKLDDVKEDSCGTWMARYTALHEKRLEQLERLKAGDYESFSHEDRPRYVGYLCQVDKNNPRRGCGGLADRMSGMVSTFFYALLTDRAYLAYWEPTNPVPLEDLFEKPSIDWSYNPNQLKELFTKENLLLSFSEVDMLNYNWKSIGNTLFPNGPSQNFHQLWNTSFVSMRSNRAYIIRTFQKSSIYPEWLAKVGLTKENAFRCMTDYLFRPTIGSRRFIKAYKNLFDMESVLSIGLQIRTDDRALANPESDDNTLEQWDYFFKCANDLRDAKKRDHHKTVVYFLITDSISLREQFISMNNNKILAKQVLGDGYKYTSLVTTGLPIEHMEPTVVIPKFSADAKSKLLKAKGHMLAGVNSAVIENWLLSATNYRLISRKGYGKMAAFHAKEARTTINLPEIGRKNVTVDCSNPHSFITFDTLSSWWSLG</sequence>
<name>A0ABR3B6U4_PHYBL</name>
<evidence type="ECO:0000313" key="2">
    <source>
        <dbReference type="Proteomes" id="UP001448207"/>
    </source>
</evidence>
<protein>
    <submittedName>
        <fullName evidence="1">Uncharacterized protein</fullName>
    </submittedName>
</protein>
<accession>A0ABR3B6U4</accession>
<proteinExistence type="predicted"/>
<keyword evidence="2" id="KW-1185">Reference proteome</keyword>
<gene>
    <name evidence="1" type="ORF">J3Q64DRAFT_1813217</name>
</gene>
<dbReference type="Proteomes" id="UP001448207">
    <property type="component" value="Unassembled WGS sequence"/>
</dbReference>
<dbReference type="EMBL" id="JBCLYO010000003">
    <property type="protein sequence ID" value="KAL0091595.1"/>
    <property type="molecule type" value="Genomic_DNA"/>
</dbReference>
<dbReference type="Gene3D" id="3.40.50.11350">
    <property type="match status" value="1"/>
</dbReference>
<dbReference type="PANTHER" id="PTHR13132">
    <property type="entry name" value="ALPHA- 1,6 -FUCOSYLTRANSFERASE"/>
    <property type="match status" value="1"/>
</dbReference>
<reference evidence="1 2" key="1">
    <citation type="submission" date="2024-04" db="EMBL/GenBank/DDBJ databases">
        <title>Symmetric and asymmetric DNA N6-adenine methylation regulates different biological responses in Mucorales.</title>
        <authorList>
            <consortium name="Lawrence Berkeley National Laboratory"/>
            <person name="Lax C."/>
            <person name="Mondo S.J."/>
            <person name="Osorio-Concepcion M."/>
            <person name="Muszewska A."/>
            <person name="Corrochano-Luque M."/>
            <person name="Gutierrez G."/>
            <person name="Riley R."/>
            <person name="Lipzen A."/>
            <person name="Guo J."/>
            <person name="Hundley H."/>
            <person name="Amirebrahimi M."/>
            <person name="Ng V."/>
            <person name="Lorenzo-Gutierrez D."/>
            <person name="Binder U."/>
            <person name="Yang J."/>
            <person name="Song Y."/>
            <person name="Canovas D."/>
            <person name="Navarro E."/>
            <person name="Freitag M."/>
            <person name="Gabaldon T."/>
            <person name="Grigoriev I.V."/>
            <person name="Corrochano L.M."/>
            <person name="Nicolas F.E."/>
            <person name="Garre V."/>
        </authorList>
    </citation>
    <scope>NUCLEOTIDE SEQUENCE [LARGE SCALE GENOMIC DNA]</scope>
    <source>
        <strain evidence="1 2">L51</strain>
    </source>
</reference>
<evidence type="ECO:0000313" key="1">
    <source>
        <dbReference type="EMBL" id="KAL0091595.1"/>
    </source>
</evidence>